<evidence type="ECO:0000313" key="2">
    <source>
        <dbReference type="EMBL" id="OKH48488.1"/>
    </source>
</evidence>
<dbReference type="InterPro" id="IPR036890">
    <property type="entry name" value="HATPase_C_sf"/>
</dbReference>
<dbReference type="SUPFAM" id="SSF81606">
    <property type="entry name" value="PP2C-like"/>
    <property type="match status" value="1"/>
</dbReference>
<comment type="caution">
    <text evidence="2">The sequence shown here is derived from an EMBL/GenBank/DDBJ whole genome shotgun (WGS) entry which is preliminary data.</text>
</comment>
<dbReference type="STRING" id="549789.NIES30_10785"/>
<evidence type="ECO:0000259" key="1">
    <source>
        <dbReference type="SMART" id="SM00331"/>
    </source>
</evidence>
<dbReference type="RefSeq" id="WP_073608415.1">
    <property type="nucleotide sequence ID" value="NZ_MRCG01000006.1"/>
</dbReference>
<dbReference type="Gene3D" id="3.30.565.10">
    <property type="entry name" value="Histidine kinase-like ATPase, C-terminal domain"/>
    <property type="match status" value="1"/>
</dbReference>
<gene>
    <name evidence="2" type="ORF">NIES30_10785</name>
</gene>
<dbReference type="InterPro" id="IPR003594">
    <property type="entry name" value="HATPase_dom"/>
</dbReference>
<dbReference type="InterPro" id="IPR036457">
    <property type="entry name" value="PPM-type-like_dom_sf"/>
</dbReference>
<keyword evidence="2" id="KW-0808">Transferase</keyword>
<dbReference type="Pfam" id="PF07228">
    <property type="entry name" value="SpoIIE"/>
    <property type="match status" value="1"/>
</dbReference>
<dbReference type="InterPro" id="IPR001932">
    <property type="entry name" value="PPM-type_phosphatase-like_dom"/>
</dbReference>
<keyword evidence="2" id="KW-0723">Serine/threonine-protein kinase</keyword>
<organism evidence="2 3">
    <name type="scientific">Phormidium tenue NIES-30</name>
    <dbReference type="NCBI Taxonomy" id="549789"/>
    <lineage>
        <taxon>Bacteria</taxon>
        <taxon>Bacillati</taxon>
        <taxon>Cyanobacteriota</taxon>
        <taxon>Cyanophyceae</taxon>
        <taxon>Oscillatoriophycideae</taxon>
        <taxon>Oscillatoriales</taxon>
        <taxon>Oscillatoriaceae</taxon>
        <taxon>Phormidium</taxon>
    </lineage>
</organism>
<dbReference type="SMART" id="SM00331">
    <property type="entry name" value="PP2C_SIG"/>
    <property type="match status" value="1"/>
</dbReference>
<evidence type="ECO:0000313" key="3">
    <source>
        <dbReference type="Proteomes" id="UP000185557"/>
    </source>
</evidence>
<keyword evidence="2" id="KW-0418">Kinase</keyword>
<sequence>MNESMAIAITEQSQTGEARRASLALATRLGFEETERGKVGLLVTEVANNLIRHAGHGVVVLRAIAQDDIIGIEILGLDQGSGMVDVEECLQDGFSTAGTSGNGLGAIRRLSDFFEIYSQPNKGTALLAHIWAKSSPHASPKIIEIGVVALPKQGEEVSGDAWAWEGDAHRRLFMVVDGLGHGPAAASAASAAIRVFHDQHHQSPQRIVEAAHAALRSTRGAAMAIAEINFEQQTVCFAGIGNIAASITSATEHHNLMSYNGTVGHEVRKIKEFTYPWYLNGLLTMHSDGISTQWNLDRYPGLSQKHPSLIAGVLHRDFHRERDDVTMLAAKGTGA</sequence>
<feature type="domain" description="PPM-type phosphatase" evidence="1">
    <location>
        <begin position="142"/>
        <end position="332"/>
    </location>
</feature>
<accession>A0A1U7J6D8</accession>
<dbReference type="Gene3D" id="3.60.40.10">
    <property type="entry name" value="PPM-type phosphatase domain"/>
    <property type="match status" value="1"/>
</dbReference>
<dbReference type="AlphaFoldDB" id="A0A1U7J6D8"/>
<name>A0A1U7J6D8_9CYAN</name>
<dbReference type="OrthoDB" id="479131at2"/>
<dbReference type="Proteomes" id="UP000185557">
    <property type="component" value="Unassembled WGS sequence"/>
</dbReference>
<proteinExistence type="predicted"/>
<dbReference type="EMBL" id="MRCG01000006">
    <property type="protein sequence ID" value="OKH48488.1"/>
    <property type="molecule type" value="Genomic_DNA"/>
</dbReference>
<dbReference type="CDD" id="cd16934">
    <property type="entry name" value="HATPase_RsbT-like"/>
    <property type="match status" value="1"/>
</dbReference>
<protein>
    <submittedName>
        <fullName evidence="2">Serine/threonine protein kinase</fullName>
    </submittedName>
</protein>
<dbReference type="PANTHER" id="PTHR35801:SF1">
    <property type="entry name" value="PHOSPHOSERINE PHOSPHATASE RSBX"/>
    <property type="match status" value="1"/>
</dbReference>
<dbReference type="InterPro" id="IPR039248">
    <property type="entry name" value="Ptase_RsbX"/>
</dbReference>
<dbReference type="Pfam" id="PF13581">
    <property type="entry name" value="HATPase_c_2"/>
    <property type="match status" value="1"/>
</dbReference>
<dbReference type="SUPFAM" id="SSF55874">
    <property type="entry name" value="ATPase domain of HSP90 chaperone/DNA topoisomerase II/histidine kinase"/>
    <property type="match status" value="1"/>
</dbReference>
<dbReference type="GO" id="GO:0004674">
    <property type="term" value="F:protein serine/threonine kinase activity"/>
    <property type="evidence" value="ECO:0007669"/>
    <property type="project" value="UniProtKB-KW"/>
</dbReference>
<keyword evidence="3" id="KW-1185">Reference proteome</keyword>
<reference evidence="2 3" key="1">
    <citation type="submission" date="2016-11" db="EMBL/GenBank/DDBJ databases">
        <title>Draft Genome Sequences of Nine Cyanobacterial Strains from Diverse Habitats.</title>
        <authorList>
            <person name="Zhu T."/>
            <person name="Hou S."/>
            <person name="Lu X."/>
            <person name="Hess W.R."/>
        </authorList>
    </citation>
    <scope>NUCLEOTIDE SEQUENCE [LARGE SCALE GENOMIC DNA]</scope>
    <source>
        <strain evidence="2 3">NIES-30</strain>
    </source>
</reference>
<dbReference type="PANTHER" id="PTHR35801">
    <property type="entry name" value="PHOSPHOSERINE PHOSPHATASE RSBX"/>
    <property type="match status" value="1"/>
</dbReference>